<evidence type="ECO:0000313" key="3">
    <source>
        <dbReference type="Proteomes" id="UP000650467"/>
    </source>
</evidence>
<gene>
    <name evidence="2" type="ORF">HXX76_010470</name>
</gene>
<feature type="region of interest" description="Disordered" evidence="1">
    <location>
        <begin position="97"/>
        <end position="124"/>
    </location>
</feature>
<feature type="compositionally biased region" description="Acidic residues" evidence="1">
    <location>
        <begin position="114"/>
        <end position="124"/>
    </location>
</feature>
<accession>A0A835VT52</accession>
<feature type="region of interest" description="Disordered" evidence="1">
    <location>
        <begin position="1"/>
        <end position="35"/>
    </location>
</feature>
<feature type="compositionally biased region" description="Polar residues" evidence="1">
    <location>
        <begin position="102"/>
        <end position="113"/>
    </location>
</feature>
<dbReference type="AlphaFoldDB" id="A0A835VT52"/>
<organism evidence="2 3">
    <name type="scientific">Chlamydomonas incerta</name>
    <dbReference type="NCBI Taxonomy" id="51695"/>
    <lineage>
        <taxon>Eukaryota</taxon>
        <taxon>Viridiplantae</taxon>
        <taxon>Chlorophyta</taxon>
        <taxon>core chlorophytes</taxon>
        <taxon>Chlorophyceae</taxon>
        <taxon>CS clade</taxon>
        <taxon>Chlamydomonadales</taxon>
        <taxon>Chlamydomonadaceae</taxon>
        <taxon>Chlamydomonas</taxon>
    </lineage>
</organism>
<evidence type="ECO:0000313" key="2">
    <source>
        <dbReference type="EMBL" id="KAG2428322.1"/>
    </source>
</evidence>
<dbReference type="Proteomes" id="UP000650467">
    <property type="component" value="Unassembled WGS sequence"/>
</dbReference>
<protein>
    <submittedName>
        <fullName evidence="2">Uncharacterized protein</fullName>
    </submittedName>
</protein>
<proteinExistence type="predicted"/>
<dbReference type="EMBL" id="JAEHOC010000035">
    <property type="protein sequence ID" value="KAG2428322.1"/>
    <property type="molecule type" value="Genomic_DNA"/>
</dbReference>
<comment type="caution">
    <text evidence="2">The sequence shown here is derived from an EMBL/GenBank/DDBJ whole genome shotgun (WGS) entry which is preliminary data.</text>
</comment>
<reference evidence="2" key="1">
    <citation type="journal article" date="2020" name="bioRxiv">
        <title>Comparative genomics of Chlamydomonas.</title>
        <authorList>
            <person name="Craig R.J."/>
            <person name="Hasan A.R."/>
            <person name="Ness R.W."/>
            <person name="Keightley P.D."/>
        </authorList>
    </citation>
    <scope>NUCLEOTIDE SEQUENCE</scope>
    <source>
        <strain evidence="2">SAG 7.73</strain>
    </source>
</reference>
<sequence length="124" mass="13527">MNPDFVQLDQVLGQTKASPNDQKPPEHPNPSPPTLLPACLQLAVPLVPVVVPVLGPVLVQVLLQDTLGNLYPVFMMVQDVNNQQFQFHQYQNEEPDLLEPSLTGSEASISNNEGDIDLEDTASS</sequence>
<feature type="compositionally biased region" description="Polar residues" evidence="1">
    <location>
        <begin position="12"/>
        <end position="21"/>
    </location>
</feature>
<name>A0A835VT52_CHLIN</name>
<keyword evidence="3" id="KW-1185">Reference proteome</keyword>
<evidence type="ECO:0000256" key="1">
    <source>
        <dbReference type="SAM" id="MobiDB-lite"/>
    </source>
</evidence>